<dbReference type="PANTHER" id="PTHR47756:SF1">
    <property type="entry name" value="BLL0085 PROTEIN"/>
    <property type="match status" value="1"/>
</dbReference>
<reference evidence="5" key="1">
    <citation type="submission" date="2017-05" db="EMBL/GenBank/DDBJ databases">
        <authorList>
            <person name="Macchi M."/>
            <person name="Festa S."/>
            <person name="Coppotelli B.M."/>
            <person name="Morelli I.S."/>
        </authorList>
    </citation>
    <scope>NUCLEOTIDE SEQUENCE [LARGE SCALE GENOMIC DNA]</scope>
    <source>
        <strain evidence="5">I</strain>
    </source>
</reference>
<dbReference type="InterPro" id="IPR014284">
    <property type="entry name" value="RNA_pol_sigma-70_dom"/>
</dbReference>
<dbReference type="SUPFAM" id="SSF88659">
    <property type="entry name" value="Sigma3 and sigma4 domains of RNA polymerase sigma factors"/>
    <property type="match status" value="1"/>
</dbReference>
<name>A0A211ZQ26_9PROT</name>
<keyword evidence="5" id="KW-1185">Reference proteome</keyword>
<feature type="domain" description="RNA polymerase sigma-70 region 2" evidence="1">
    <location>
        <begin position="13"/>
        <end position="77"/>
    </location>
</feature>
<dbReference type="InterPro" id="IPR013325">
    <property type="entry name" value="RNA_pol_sigma_r2"/>
</dbReference>
<dbReference type="SUPFAM" id="SSF88946">
    <property type="entry name" value="Sigma2 domain of RNA polymerase sigma factors"/>
    <property type="match status" value="1"/>
</dbReference>
<organism evidence="4 5">
    <name type="scientific">Inquilinus limosus</name>
    <dbReference type="NCBI Taxonomy" id="171674"/>
    <lineage>
        <taxon>Bacteria</taxon>
        <taxon>Pseudomonadati</taxon>
        <taxon>Pseudomonadota</taxon>
        <taxon>Alphaproteobacteria</taxon>
        <taxon>Rhodospirillales</taxon>
        <taxon>Rhodospirillaceae</taxon>
        <taxon>Inquilinus</taxon>
    </lineage>
</organism>
<comment type="caution">
    <text evidence="4">The sequence shown here is derived from an EMBL/GenBank/DDBJ whole genome shotgun (WGS) entry which is preliminary data.</text>
</comment>
<feature type="domain" description="DUF6596" evidence="3">
    <location>
        <begin position="183"/>
        <end position="284"/>
    </location>
</feature>
<dbReference type="PANTHER" id="PTHR47756">
    <property type="entry name" value="BLL6612 PROTEIN-RELATED"/>
    <property type="match status" value="1"/>
</dbReference>
<dbReference type="RefSeq" id="WP_088150901.1">
    <property type="nucleotide sequence ID" value="NZ_NHON01000014.1"/>
</dbReference>
<evidence type="ECO:0000259" key="1">
    <source>
        <dbReference type="Pfam" id="PF04542"/>
    </source>
</evidence>
<dbReference type="InterPro" id="IPR013324">
    <property type="entry name" value="RNA_pol_sigma_r3/r4-like"/>
</dbReference>
<evidence type="ECO:0000259" key="2">
    <source>
        <dbReference type="Pfam" id="PF08281"/>
    </source>
</evidence>
<evidence type="ECO:0000313" key="4">
    <source>
        <dbReference type="EMBL" id="OWJ67349.1"/>
    </source>
</evidence>
<dbReference type="STRING" id="1122125.GCA_000423185_01140"/>
<dbReference type="InterPro" id="IPR013249">
    <property type="entry name" value="RNA_pol_sigma70_r4_t2"/>
</dbReference>
<dbReference type="NCBIfam" id="TIGR02937">
    <property type="entry name" value="sigma70-ECF"/>
    <property type="match status" value="1"/>
</dbReference>
<accession>A0A211ZQ26</accession>
<dbReference type="Gene3D" id="1.10.10.10">
    <property type="entry name" value="Winged helix-like DNA-binding domain superfamily/Winged helix DNA-binding domain"/>
    <property type="match status" value="1"/>
</dbReference>
<dbReference type="SUPFAM" id="SSF48452">
    <property type="entry name" value="TPR-like"/>
    <property type="match status" value="1"/>
</dbReference>
<dbReference type="EMBL" id="NHON01000014">
    <property type="protein sequence ID" value="OWJ67349.1"/>
    <property type="molecule type" value="Genomic_DNA"/>
</dbReference>
<protein>
    <recommendedName>
        <fullName evidence="6">RNA polymerase subunit sigma-24</fullName>
    </recommendedName>
</protein>
<dbReference type="GO" id="GO:0003677">
    <property type="term" value="F:DNA binding"/>
    <property type="evidence" value="ECO:0007669"/>
    <property type="project" value="InterPro"/>
</dbReference>
<dbReference type="OrthoDB" id="9780299at2"/>
<dbReference type="AlphaFoldDB" id="A0A211ZQ26"/>
<dbReference type="InterPro" id="IPR046531">
    <property type="entry name" value="DUF6596"/>
</dbReference>
<dbReference type="Pfam" id="PF08281">
    <property type="entry name" value="Sigma70_r4_2"/>
    <property type="match status" value="1"/>
</dbReference>
<proteinExistence type="predicted"/>
<gene>
    <name evidence="4" type="ORF">BWR60_10175</name>
</gene>
<dbReference type="Gene3D" id="1.10.1740.10">
    <property type="match status" value="1"/>
</dbReference>
<dbReference type="InterPro" id="IPR036388">
    <property type="entry name" value="WH-like_DNA-bd_sf"/>
</dbReference>
<evidence type="ECO:0000313" key="5">
    <source>
        <dbReference type="Proteomes" id="UP000196655"/>
    </source>
</evidence>
<evidence type="ECO:0000259" key="3">
    <source>
        <dbReference type="Pfam" id="PF20239"/>
    </source>
</evidence>
<dbReference type="Proteomes" id="UP000196655">
    <property type="component" value="Unassembled WGS sequence"/>
</dbReference>
<dbReference type="InterPro" id="IPR007627">
    <property type="entry name" value="RNA_pol_sigma70_r2"/>
</dbReference>
<feature type="domain" description="RNA polymerase sigma factor 70 region 4 type 2" evidence="2">
    <location>
        <begin position="114"/>
        <end position="164"/>
    </location>
</feature>
<dbReference type="GO" id="GO:0006352">
    <property type="term" value="P:DNA-templated transcription initiation"/>
    <property type="evidence" value="ECO:0007669"/>
    <property type="project" value="InterPro"/>
</dbReference>
<dbReference type="Pfam" id="PF20239">
    <property type="entry name" value="DUF6596"/>
    <property type="match status" value="1"/>
</dbReference>
<evidence type="ECO:0008006" key="6">
    <source>
        <dbReference type="Google" id="ProtNLM"/>
    </source>
</evidence>
<sequence>MNDIAWIDTAFASARPQALGALLRYFRDLDTAEEAFQEACLRALKTWPQKGPPRDPAAWLIFVGRNAALDGVRRGRKQEPLPPDEMLSDLEDAEADMAERLDGAEYRDDILRLLFICCHPDLPATQQIALALRIVSGLSVRQIARAFLVGESAMEQRITRAKGKVANAGVPFEAPGAPERAQRLAIVAAMIYLVFNEGYSAANSEEAPLRAPLCDEAIRLARLLLRLFPAEPEIMGLTALMLLQHSRTAARFDAGGSIVLLEDQDRGRWNQGMIAEGLALIDKAIRHRSPGPYQVQAAIAALHARAAEAKDTDWAQIDLLYATLERLQPSPVVTLNRAVAVAKLLGPQAALELIEPLAPRLSGYFYFFGVRGALLQQLGRAAEAREAFNQAIALANTAAEAAHIRMHLDRLQQDGAASA</sequence>
<dbReference type="Pfam" id="PF04542">
    <property type="entry name" value="Sigma70_r2"/>
    <property type="match status" value="1"/>
</dbReference>
<dbReference type="InterPro" id="IPR011990">
    <property type="entry name" value="TPR-like_helical_dom_sf"/>
</dbReference>
<dbReference type="GO" id="GO:0016987">
    <property type="term" value="F:sigma factor activity"/>
    <property type="evidence" value="ECO:0007669"/>
    <property type="project" value="InterPro"/>
</dbReference>